<accession>A0ABQ2A0W0</accession>
<protein>
    <submittedName>
        <fullName evidence="1">Uncharacterized protein</fullName>
    </submittedName>
</protein>
<name>A0ABQ2A0W0_9BACL</name>
<sequence length="218" mass="25826">MIQKIEDEKDEQKFLLQIKSFLESIPDEERRRIPEAFSQNMINRIYPVMNELNFSEEVQEHLIWAYLKNKLDEKESLDEHLLSEILNKYKEKRLLAIGSVIITAIKEDKISIPQLDNIREFFNDQSLLSEKAFLKESLSLQARLKSKNEQKLNRAEVEELHAREAFRTLQAMLQEEKVEPDALEIFERLEAGEKNKKLKTSLFDEAQKLLQKYRSDES</sequence>
<proteinExistence type="predicted"/>
<evidence type="ECO:0000313" key="2">
    <source>
        <dbReference type="Proteomes" id="UP000605427"/>
    </source>
</evidence>
<keyword evidence="2" id="KW-1185">Reference proteome</keyword>
<dbReference type="EMBL" id="BMDD01000004">
    <property type="protein sequence ID" value="GGH82580.1"/>
    <property type="molecule type" value="Genomic_DNA"/>
</dbReference>
<comment type="caution">
    <text evidence="1">The sequence shown here is derived from an EMBL/GenBank/DDBJ whole genome shotgun (WGS) entry which is preliminary data.</text>
</comment>
<reference evidence="2" key="1">
    <citation type="journal article" date="2019" name="Int. J. Syst. Evol. Microbiol.">
        <title>The Global Catalogue of Microorganisms (GCM) 10K type strain sequencing project: providing services to taxonomists for standard genome sequencing and annotation.</title>
        <authorList>
            <consortium name="The Broad Institute Genomics Platform"/>
            <consortium name="The Broad Institute Genome Sequencing Center for Infectious Disease"/>
            <person name="Wu L."/>
            <person name="Ma J."/>
        </authorList>
    </citation>
    <scope>NUCLEOTIDE SEQUENCE [LARGE SCALE GENOMIC DNA]</scope>
    <source>
        <strain evidence="2">CCM 8702</strain>
    </source>
</reference>
<dbReference type="RefSeq" id="WP_172245684.1">
    <property type="nucleotide sequence ID" value="NZ_BMDD01000004.1"/>
</dbReference>
<organism evidence="1 2">
    <name type="scientific">Saccharibacillus endophyticus</name>
    <dbReference type="NCBI Taxonomy" id="2060666"/>
    <lineage>
        <taxon>Bacteria</taxon>
        <taxon>Bacillati</taxon>
        <taxon>Bacillota</taxon>
        <taxon>Bacilli</taxon>
        <taxon>Bacillales</taxon>
        <taxon>Paenibacillaceae</taxon>
        <taxon>Saccharibacillus</taxon>
    </lineage>
</organism>
<gene>
    <name evidence="1" type="ORF">GCM10007362_34110</name>
</gene>
<dbReference type="Proteomes" id="UP000605427">
    <property type="component" value="Unassembled WGS sequence"/>
</dbReference>
<evidence type="ECO:0000313" key="1">
    <source>
        <dbReference type="EMBL" id="GGH82580.1"/>
    </source>
</evidence>